<feature type="chain" id="PRO_5016860169" evidence="2">
    <location>
        <begin position="23"/>
        <end position="321"/>
    </location>
</feature>
<dbReference type="RefSeq" id="WP_114472023.1">
    <property type="nucleotide sequence ID" value="NZ_QPJK01000013.1"/>
</dbReference>
<dbReference type="AlphaFoldDB" id="A0A368XBA6"/>
<keyword evidence="2" id="KW-0732">Signal</keyword>
<dbReference type="Proteomes" id="UP000252884">
    <property type="component" value="Unassembled WGS sequence"/>
</dbReference>
<dbReference type="OrthoDB" id="8627412at2"/>
<comment type="similarity">
    <text evidence="1">Belongs to the UPF0065 (bug) family.</text>
</comment>
<feature type="signal peptide" evidence="2">
    <location>
        <begin position="1"/>
        <end position="22"/>
    </location>
</feature>
<proteinExistence type="inferred from homology"/>
<evidence type="ECO:0000313" key="3">
    <source>
        <dbReference type="EMBL" id="RCW65242.1"/>
    </source>
</evidence>
<name>A0A368XBA6_9BURK</name>
<dbReference type="Pfam" id="PF03401">
    <property type="entry name" value="TctC"/>
    <property type="match status" value="1"/>
</dbReference>
<keyword evidence="3" id="KW-0675">Receptor</keyword>
<evidence type="ECO:0000313" key="4">
    <source>
        <dbReference type="Proteomes" id="UP000252884"/>
    </source>
</evidence>
<comment type="caution">
    <text evidence="3">The sequence shown here is derived from an EMBL/GenBank/DDBJ whole genome shotgun (WGS) entry which is preliminary data.</text>
</comment>
<accession>A0A368XBA6</accession>
<gene>
    <name evidence="3" type="ORF">DES41_113166</name>
</gene>
<protein>
    <submittedName>
        <fullName evidence="3">Tripartite-type tricarboxylate transporter receptor subunit TctC</fullName>
    </submittedName>
</protein>
<keyword evidence="4" id="KW-1185">Reference proteome</keyword>
<reference evidence="3 4" key="1">
    <citation type="submission" date="2018-07" db="EMBL/GenBank/DDBJ databases">
        <title>Genomic Encyclopedia of Type Strains, Phase IV (KMG-IV): sequencing the most valuable type-strain genomes for metagenomic binning, comparative biology and taxonomic classification.</title>
        <authorList>
            <person name="Goeker M."/>
        </authorList>
    </citation>
    <scope>NUCLEOTIDE SEQUENCE [LARGE SCALE GENOMIC DNA]</scope>
    <source>
        <strain evidence="3 4">DSM 21634</strain>
    </source>
</reference>
<dbReference type="EMBL" id="QPJK01000013">
    <property type="protein sequence ID" value="RCW65242.1"/>
    <property type="molecule type" value="Genomic_DNA"/>
</dbReference>
<dbReference type="InterPro" id="IPR005064">
    <property type="entry name" value="BUG"/>
</dbReference>
<dbReference type="PANTHER" id="PTHR42928">
    <property type="entry name" value="TRICARBOXYLATE-BINDING PROTEIN"/>
    <property type="match status" value="1"/>
</dbReference>
<sequence length="321" mass="32976">MRRRTACMGAACLVLRPAAALAAVEAATPWVQLVVPAAAGGASYKLAHALASAWPTYAGQAMVALERPGGAGAIALQTIAQGPTNGSMLLLGNTGTQVVRPAIRQSPDPDRLVPVAKLASTAAVLMASASVPAAQLADVLALARARPGALAYGSTGEASLPHLVMEAVCAQAGVSLLHVPYKSVAASLPDLVAGRLHLNLVNVGTALTLQREGRVRPLAVSSASRLPSLPAVPTLREAGMPGVDIENWHGLFVHRRVPAVRLRALVAAAASVVMDPDFRTALGREHLTVDSDPAPGGLQDLIRTGAGQVERLISTRKLKLG</sequence>
<dbReference type="PANTHER" id="PTHR42928:SF5">
    <property type="entry name" value="BLR1237 PROTEIN"/>
    <property type="match status" value="1"/>
</dbReference>
<dbReference type="CDD" id="cd07012">
    <property type="entry name" value="PBP2_Bug_TTT"/>
    <property type="match status" value="1"/>
</dbReference>
<dbReference type="Gene3D" id="3.40.190.150">
    <property type="entry name" value="Bordetella uptake gene, domain 1"/>
    <property type="match status" value="1"/>
</dbReference>
<dbReference type="Gene3D" id="3.40.190.10">
    <property type="entry name" value="Periplasmic binding protein-like II"/>
    <property type="match status" value="1"/>
</dbReference>
<organism evidence="3 4">
    <name type="scientific">Pseudorhodoferax soli</name>
    <dbReference type="NCBI Taxonomy" id="545864"/>
    <lineage>
        <taxon>Bacteria</taxon>
        <taxon>Pseudomonadati</taxon>
        <taxon>Pseudomonadota</taxon>
        <taxon>Betaproteobacteria</taxon>
        <taxon>Burkholderiales</taxon>
        <taxon>Comamonadaceae</taxon>
    </lineage>
</organism>
<evidence type="ECO:0000256" key="2">
    <source>
        <dbReference type="SAM" id="SignalP"/>
    </source>
</evidence>
<evidence type="ECO:0000256" key="1">
    <source>
        <dbReference type="ARBA" id="ARBA00006987"/>
    </source>
</evidence>
<dbReference type="InterPro" id="IPR042100">
    <property type="entry name" value="Bug_dom1"/>
</dbReference>